<comment type="cofactor">
    <cofactor evidence="1">
        <name>FAD</name>
        <dbReference type="ChEBI" id="CHEBI:57692"/>
    </cofactor>
</comment>
<dbReference type="Pfam" id="PF01494">
    <property type="entry name" value="FAD_binding_3"/>
    <property type="match status" value="1"/>
</dbReference>
<evidence type="ECO:0000313" key="8">
    <source>
        <dbReference type="Proteomes" id="UP000509510"/>
    </source>
</evidence>
<keyword evidence="2" id="KW-0285">Flavoprotein</keyword>
<dbReference type="GO" id="GO:0071949">
    <property type="term" value="F:FAD binding"/>
    <property type="evidence" value="ECO:0007669"/>
    <property type="project" value="InterPro"/>
</dbReference>
<dbReference type="Proteomes" id="UP000509510">
    <property type="component" value="Chromosome I"/>
</dbReference>
<dbReference type="SUPFAM" id="SSF51905">
    <property type="entry name" value="FAD/NAD(P)-binding domain"/>
    <property type="match status" value="1"/>
</dbReference>
<proteinExistence type="predicted"/>
<reference evidence="8" key="1">
    <citation type="submission" date="2020-06" db="EMBL/GenBank/DDBJ databases">
        <title>A chromosome-scale genome assembly of Talaromyces rugulosus W13939.</title>
        <authorList>
            <person name="Wang B."/>
            <person name="Guo L."/>
            <person name="Ye K."/>
            <person name="Wang L."/>
        </authorList>
    </citation>
    <scope>NUCLEOTIDE SEQUENCE [LARGE SCALE GENOMIC DNA]</scope>
    <source>
        <strain evidence="8">W13939</strain>
    </source>
</reference>
<evidence type="ECO:0000313" key="7">
    <source>
        <dbReference type="EMBL" id="QKX55334.1"/>
    </source>
</evidence>
<dbReference type="PRINTS" id="PR00420">
    <property type="entry name" value="RNGMNOXGNASE"/>
</dbReference>
<name>A0A7H8QN43_TALRU</name>
<keyword evidence="5" id="KW-0503">Monooxygenase</keyword>
<dbReference type="Gene3D" id="3.50.50.60">
    <property type="entry name" value="FAD/NAD(P)-binding domain"/>
    <property type="match status" value="1"/>
</dbReference>
<keyword evidence="8" id="KW-1185">Reference proteome</keyword>
<dbReference type="InterPro" id="IPR002938">
    <property type="entry name" value="FAD-bd"/>
</dbReference>
<dbReference type="PANTHER" id="PTHR47178:SF3">
    <property type="entry name" value="FAD-BINDING DOMAIN-CONTAINING PROTEIN"/>
    <property type="match status" value="1"/>
</dbReference>
<dbReference type="RefSeq" id="XP_035341513.1">
    <property type="nucleotide sequence ID" value="XM_035485620.1"/>
</dbReference>
<evidence type="ECO:0000256" key="1">
    <source>
        <dbReference type="ARBA" id="ARBA00001974"/>
    </source>
</evidence>
<dbReference type="InterPro" id="IPR036188">
    <property type="entry name" value="FAD/NAD-bd_sf"/>
</dbReference>
<sequence length="404" mass="44810">MAVGIVGAGLTGLLAAHGLKKNGFEVTVFDSESSLDARGRDWTILLHWAMPLFEKLLPEEVINNLSEAICNPYLDFNPKVECLPCYNGITGELLFKSPLPGSRRVSRKRLREVLSQGLDIRWGKKLDTISFPHDENQSDDSLKDLKVQLAFADGHTEQVDYVLGTDGASSGVRQLLLGEKAAQPQLSGFMFATGITKYQDARKVQSVVNAHPVAAITLGMDTVAGCGVMYVQDKEDMATWTTFWTKIWRESMANLPQREDTVEYIKETTKGLCEPFQTLIDSTPADSECYIDEMKYWVPVPFDNHAGRVTLAGDAAHPMLIFRGQGFQHAITDASNYVDALLRIKNSARETGIERLDTMTGYDTEMIERTSKAVKQSLQEAEFSMNLETVSKMLMAQKGHGKSA</sequence>
<evidence type="ECO:0000259" key="6">
    <source>
        <dbReference type="Pfam" id="PF01494"/>
    </source>
</evidence>
<accession>A0A7H8QN43</accession>
<dbReference type="KEGG" id="trg:TRUGW13939_02426"/>
<evidence type="ECO:0000256" key="4">
    <source>
        <dbReference type="ARBA" id="ARBA00023002"/>
    </source>
</evidence>
<dbReference type="GO" id="GO:0004497">
    <property type="term" value="F:monooxygenase activity"/>
    <property type="evidence" value="ECO:0007669"/>
    <property type="project" value="UniProtKB-KW"/>
</dbReference>
<dbReference type="Pfam" id="PF13450">
    <property type="entry name" value="NAD_binding_8"/>
    <property type="match status" value="1"/>
</dbReference>
<evidence type="ECO:0000256" key="3">
    <source>
        <dbReference type="ARBA" id="ARBA00022827"/>
    </source>
</evidence>
<evidence type="ECO:0000256" key="2">
    <source>
        <dbReference type="ARBA" id="ARBA00022630"/>
    </source>
</evidence>
<organism evidence="7 8">
    <name type="scientific">Talaromyces rugulosus</name>
    <name type="common">Penicillium rugulosum</name>
    <dbReference type="NCBI Taxonomy" id="121627"/>
    <lineage>
        <taxon>Eukaryota</taxon>
        <taxon>Fungi</taxon>
        <taxon>Dikarya</taxon>
        <taxon>Ascomycota</taxon>
        <taxon>Pezizomycotina</taxon>
        <taxon>Eurotiomycetes</taxon>
        <taxon>Eurotiomycetidae</taxon>
        <taxon>Eurotiales</taxon>
        <taxon>Trichocomaceae</taxon>
        <taxon>Talaromyces</taxon>
        <taxon>Talaromyces sect. Islandici</taxon>
    </lineage>
</organism>
<dbReference type="OrthoDB" id="47494at2759"/>
<dbReference type="AlphaFoldDB" id="A0A7H8QN43"/>
<dbReference type="PANTHER" id="PTHR47178">
    <property type="entry name" value="MONOOXYGENASE, FAD-BINDING"/>
    <property type="match status" value="1"/>
</dbReference>
<evidence type="ECO:0000256" key="5">
    <source>
        <dbReference type="ARBA" id="ARBA00023033"/>
    </source>
</evidence>
<protein>
    <recommendedName>
        <fullName evidence="6">FAD-binding domain-containing protein</fullName>
    </recommendedName>
</protein>
<feature type="domain" description="FAD-binding" evidence="6">
    <location>
        <begin position="116"/>
        <end position="354"/>
    </location>
</feature>
<keyword evidence="3" id="KW-0274">FAD</keyword>
<dbReference type="EMBL" id="CP055898">
    <property type="protein sequence ID" value="QKX55334.1"/>
    <property type="molecule type" value="Genomic_DNA"/>
</dbReference>
<gene>
    <name evidence="7" type="ORF">TRUGW13939_02426</name>
</gene>
<dbReference type="GeneID" id="55989935"/>
<keyword evidence="4" id="KW-0560">Oxidoreductase</keyword>